<keyword evidence="2" id="KW-0472">Membrane</keyword>
<evidence type="ECO:0000313" key="3">
    <source>
        <dbReference type="EMBL" id="WTY36976.1"/>
    </source>
</evidence>
<dbReference type="Proteomes" id="UP001621418">
    <property type="component" value="Chromosome"/>
</dbReference>
<proteinExistence type="predicted"/>
<feature type="transmembrane region" description="Helical" evidence="2">
    <location>
        <begin position="314"/>
        <end position="335"/>
    </location>
</feature>
<feature type="region of interest" description="Disordered" evidence="1">
    <location>
        <begin position="339"/>
        <end position="358"/>
    </location>
</feature>
<evidence type="ECO:0000256" key="2">
    <source>
        <dbReference type="SAM" id="Phobius"/>
    </source>
</evidence>
<keyword evidence="2" id="KW-1133">Transmembrane helix</keyword>
<dbReference type="InterPro" id="IPR021424">
    <property type="entry name" value="PorA"/>
</dbReference>
<dbReference type="RefSeq" id="WP_056824089.1">
    <property type="nucleotide sequence ID" value="NZ_CP108020.1"/>
</dbReference>
<sequence length="358" mass="38910">MSNVRRLIACILVGLGALLLAAAVMIPTYTVDKVAKTPLDLRITTVAKSVPGEESLVLDSKSLTATEGAATVNTNVPLVSQRFLTVEEPSDAEEMTVQAGQTLRRDDRDPKEGLLTASVDRVTLDRVTGAPIDASPNGSIAVAADPKSGAAIPVEQQRRGLQYRFPIGTEKKSYPYFDLNARATYDIDFIEESEINGVPVYHFRQDIPVTNMWDVVKHPSHQLALPAAKWGLEGTEPVTMTRFYTNTRDVWVEPRTGAVLKGGEKIHMYYGRSANQVDVSVLKSHLVFDEETIEAQMAVTQESLDKLDLFGKTLPIILGIVGAIALIAGAVLGFLSSGGSNSRRTIDPPTERIRPSNL</sequence>
<dbReference type="Pfam" id="PF11271">
    <property type="entry name" value="PorA"/>
    <property type="match status" value="1"/>
</dbReference>
<organism evidence="3 4">
    <name type="scientific">Nocardia salmonicida</name>
    <dbReference type="NCBI Taxonomy" id="53431"/>
    <lineage>
        <taxon>Bacteria</taxon>
        <taxon>Bacillati</taxon>
        <taxon>Actinomycetota</taxon>
        <taxon>Actinomycetes</taxon>
        <taxon>Mycobacteriales</taxon>
        <taxon>Nocardiaceae</taxon>
        <taxon>Nocardia</taxon>
    </lineage>
</organism>
<feature type="compositionally biased region" description="Basic and acidic residues" evidence="1">
    <location>
        <begin position="344"/>
        <end position="358"/>
    </location>
</feature>
<evidence type="ECO:0000313" key="4">
    <source>
        <dbReference type="Proteomes" id="UP001621418"/>
    </source>
</evidence>
<evidence type="ECO:0000256" key="1">
    <source>
        <dbReference type="SAM" id="MobiDB-lite"/>
    </source>
</evidence>
<gene>
    <name evidence="3" type="ORF">OG308_03540</name>
</gene>
<reference evidence="3 4" key="1">
    <citation type="submission" date="2022-10" db="EMBL/GenBank/DDBJ databases">
        <title>The complete genomes of actinobacterial strains from the NBC collection.</title>
        <authorList>
            <person name="Joergensen T.S."/>
            <person name="Alvarez Arevalo M."/>
            <person name="Sterndorff E.B."/>
            <person name="Faurdal D."/>
            <person name="Vuksanovic O."/>
            <person name="Mourched A.-S."/>
            <person name="Charusanti P."/>
            <person name="Shaw S."/>
            <person name="Blin K."/>
            <person name="Weber T."/>
        </authorList>
    </citation>
    <scope>NUCLEOTIDE SEQUENCE [LARGE SCALE GENOMIC DNA]</scope>
    <source>
        <strain evidence="3 4">NBC_01413</strain>
    </source>
</reference>
<accession>A0ABZ1NAK7</accession>
<dbReference type="EMBL" id="CP109527">
    <property type="protein sequence ID" value="WTY36976.1"/>
    <property type="molecule type" value="Genomic_DNA"/>
</dbReference>
<keyword evidence="4" id="KW-1185">Reference proteome</keyword>
<name>A0ABZ1NAK7_9NOCA</name>
<protein>
    <submittedName>
        <fullName evidence="3">DUF3068 domain-containing protein</fullName>
    </submittedName>
</protein>
<keyword evidence="2" id="KW-0812">Transmembrane</keyword>